<evidence type="ECO:0000259" key="2">
    <source>
        <dbReference type="Pfam" id="PF05118"/>
    </source>
</evidence>
<dbReference type="SUPFAM" id="SSF51197">
    <property type="entry name" value="Clavaminate synthase-like"/>
    <property type="match status" value="1"/>
</dbReference>
<dbReference type="PANTHER" id="PTHR12366:SF29">
    <property type="entry name" value="ASPARTYL BETA-HYDROXYLASE, ISOFORM L"/>
    <property type="match status" value="1"/>
</dbReference>
<dbReference type="SUPFAM" id="SSF48452">
    <property type="entry name" value="TPR-like"/>
    <property type="match status" value="1"/>
</dbReference>
<dbReference type="InterPro" id="IPR027443">
    <property type="entry name" value="IPNS-like_sf"/>
</dbReference>
<evidence type="ECO:0000313" key="4">
    <source>
        <dbReference type="EMBL" id="CAL1131553.1"/>
    </source>
</evidence>
<dbReference type="InterPro" id="IPR011990">
    <property type="entry name" value="TPR-like_helical_dom_sf"/>
</dbReference>
<evidence type="ECO:0000313" key="3">
    <source>
        <dbReference type="EMBL" id="CAI3978178.1"/>
    </source>
</evidence>
<dbReference type="GO" id="GO:0005783">
    <property type="term" value="C:endoplasmic reticulum"/>
    <property type="evidence" value="ECO:0007669"/>
    <property type="project" value="TreeGrafter"/>
</dbReference>
<proteinExistence type="inferred from homology"/>
<gene>
    <name evidence="3" type="ORF">C1SCF055_LOCUS6251</name>
</gene>
<dbReference type="EMBL" id="CAMXCT030000392">
    <property type="protein sequence ID" value="CAL4765490.1"/>
    <property type="molecule type" value="Genomic_DNA"/>
</dbReference>
<protein>
    <submittedName>
        <fullName evidence="5">Aspartyl/asparaginyl beta-hydroxylase (Aspartat e beta-hydroxylase) (ASP beta-hydroxylase) (Peptide-aspartate beta-dioxygenase)</fullName>
    </submittedName>
</protein>
<dbReference type="Pfam" id="PF05118">
    <property type="entry name" value="Asp_Arg_Hydrox"/>
    <property type="match status" value="1"/>
</dbReference>
<evidence type="ECO:0000256" key="1">
    <source>
        <dbReference type="ARBA" id="ARBA00007730"/>
    </source>
</evidence>
<evidence type="ECO:0000313" key="6">
    <source>
        <dbReference type="Proteomes" id="UP001152797"/>
    </source>
</evidence>
<evidence type="ECO:0000313" key="5">
    <source>
        <dbReference type="EMBL" id="CAL4765490.1"/>
    </source>
</evidence>
<dbReference type="Proteomes" id="UP001152797">
    <property type="component" value="Unassembled WGS sequence"/>
</dbReference>
<reference evidence="4" key="2">
    <citation type="submission" date="2024-04" db="EMBL/GenBank/DDBJ databases">
        <authorList>
            <person name="Chen Y."/>
            <person name="Shah S."/>
            <person name="Dougan E. K."/>
            <person name="Thang M."/>
            <person name="Chan C."/>
        </authorList>
    </citation>
    <scope>NUCLEOTIDE SEQUENCE [LARGE SCALE GENOMIC DNA]</scope>
</reference>
<dbReference type="Gene3D" id="2.60.120.330">
    <property type="entry name" value="B-lactam Antibiotic, Isopenicillin N Synthase, Chain"/>
    <property type="match status" value="1"/>
</dbReference>
<comment type="similarity">
    <text evidence="1">Belongs to the aspartyl/asparaginyl beta-hydroxylase family.</text>
</comment>
<dbReference type="GO" id="GO:0062101">
    <property type="term" value="F:peptidyl-aspartic acid 3-dioxygenase activity"/>
    <property type="evidence" value="ECO:0007669"/>
    <property type="project" value="InterPro"/>
</dbReference>
<organism evidence="3">
    <name type="scientific">Cladocopium goreaui</name>
    <dbReference type="NCBI Taxonomy" id="2562237"/>
    <lineage>
        <taxon>Eukaryota</taxon>
        <taxon>Sar</taxon>
        <taxon>Alveolata</taxon>
        <taxon>Dinophyceae</taxon>
        <taxon>Suessiales</taxon>
        <taxon>Symbiodiniaceae</taxon>
        <taxon>Cladocopium</taxon>
    </lineage>
</organism>
<dbReference type="EMBL" id="CAMXCT010000392">
    <property type="protein sequence ID" value="CAI3978178.1"/>
    <property type="molecule type" value="Genomic_DNA"/>
</dbReference>
<dbReference type="InterPro" id="IPR007803">
    <property type="entry name" value="Asp/Arg/Pro-Hydrxlase"/>
</dbReference>
<keyword evidence="6" id="KW-1185">Reference proteome</keyword>
<comment type="caution">
    <text evidence="3">The sequence shown here is derived from an EMBL/GenBank/DDBJ whole genome shotgun (WGS) entry which is preliminary data.</text>
</comment>
<dbReference type="Gene3D" id="1.25.40.10">
    <property type="entry name" value="Tetratricopeptide repeat domain"/>
    <property type="match status" value="1"/>
</dbReference>
<feature type="domain" description="Aspartyl/asparaginy/proline hydroxylase" evidence="2">
    <location>
        <begin position="602"/>
        <end position="771"/>
    </location>
</feature>
<dbReference type="AlphaFoldDB" id="A0A9P1BRL2"/>
<accession>A0A9P1BRL2</accession>
<sequence>MPLLEECEATEDLVTYLEEVLTSTGKNVKDWRCIMKKRIGISYKTQRSGLVWLDDKVKQVEVVQTQLGSLRHLPLLATDGSMALVAKQQMAHNQSFVVKPRHGSNSKHVTLWRPGEATEEAVLQSIEEAMCAEDKSWQKESWNQNAVPKGAVLQPLYALMSDFLQMDPEMPKLKKPLELKVQVLFGEVVGACLNTHPMFLWVTRDGAVIQWDPATPGLLKKGHGFWEDLPGAILQLLLRCLAEHWHSLRRDSEQLAVGLDELRVDWLLGDDFWGPRIGELTYMGTMAVDVAPISWRLARAFAAGHLGRCKKQDTDRRLLIGELVEVKSPMQVGHEAIPLHGPEGRCFRVGHGRGTRKQKWTAPPEGPPGAGDSGRVCHLLQRSCAVSLVPLQISLPQVVNSQGTVYLEVRQEAAIAAAKIAGRYPGKANAEATARLLGQLLDDTDALVRCEAARGAGLKLQVWGTLGGILEYLPGVQKDQQTTAGLPAFEASVNLDATDPQRLFFLATLLYHAGRHPQAEAYYYQVIDMVPESGHGYLELVLFLESANRRAEAREVARRAIDSGALWADEWQRCPIFVKGLTSRAWWSREDFPWVDQLEGAFPEIKAEVEGLLNEQGMPRSWLRVGQERASQDGDIIAPGGEWREFLLYSAQDTSPSTANPEVLQAFPKTCQLLESLLPTAVAMAKIGVGEIILSAIAPGTKLTPHCASSNVRLTCHMGLVCPEGAKVRVGESWGTWQEGRCIFFDDSYEHEVVNDSDQVRIVLLIRFWHPELPAERWRDTLDAGMTDFAAMLRRRVSPPANAAVAEILAAAQRGEVKRGDMSKLEATNLLKADAPDLAVGAQKDFGDLGLLDVREAPRLTLLCPLLRALSDQDVATRRTAAEGVLSKAEQLLHLPQMVWHGHGQQAGVGLAAIRTASGDEVEALLLNIFQESFGLRVQDG</sequence>
<dbReference type="EMBL" id="CAMXCT020000392">
    <property type="protein sequence ID" value="CAL1131553.1"/>
    <property type="molecule type" value="Genomic_DNA"/>
</dbReference>
<name>A0A9P1BRL2_9DINO</name>
<dbReference type="PANTHER" id="PTHR12366">
    <property type="entry name" value="ASPARTYL/ASPARAGINYL BETA-HYDROXYLASE"/>
    <property type="match status" value="1"/>
</dbReference>
<dbReference type="InterPro" id="IPR039038">
    <property type="entry name" value="ASPH"/>
</dbReference>
<dbReference type="OrthoDB" id="438431at2759"/>
<reference evidence="3" key="1">
    <citation type="submission" date="2022-10" db="EMBL/GenBank/DDBJ databases">
        <authorList>
            <person name="Chen Y."/>
            <person name="Dougan E. K."/>
            <person name="Chan C."/>
            <person name="Rhodes N."/>
            <person name="Thang M."/>
        </authorList>
    </citation>
    <scope>NUCLEOTIDE SEQUENCE</scope>
</reference>